<name>A0A4U0XHR7_9PEZI</name>
<feature type="domain" description="OTU" evidence="2">
    <location>
        <begin position="16"/>
        <end position="172"/>
    </location>
</feature>
<evidence type="ECO:0000313" key="4">
    <source>
        <dbReference type="EMBL" id="TKA76624.1"/>
    </source>
</evidence>
<dbReference type="PROSITE" id="PS50802">
    <property type="entry name" value="OTU"/>
    <property type="match status" value="1"/>
</dbReference>
<dbReference type="EMBL" id="NAJN01001019">
    <property type="protein sequence ID" value="TKA66452.1"/>
    <property type="molecule type" value="Genomic_DNA"/>
</dbReference>
<evidence type="ECO:0000313" key="5">
    <source>
        <dbReference type="Proteomes" id="UP000308768"/>
    </source>
</evidence>
<feature type="compositionally biased region" description="Basic residues" evidence="1">
    <location>
        <begin position="408"/>
        <end position="417"/>
    </location>
</feature>
<dbReference type="STRING" id="331657.A0A4U0XHR7"/>
<dbReference type="PANTHER" id="PTHR12419:SF7">
    <property type="entry name" value="OTU DOMAIN-CONTAINING PROTEIN 3"/>
    <property type="match status" value="1"/>
</dbReference>
<accession>A0A4U0XHR7</accession>
<dbReference type="GO" id="GO:0016579">
    <property type="term" value="P:protein deubiquitination"/>
    <property type="evidence" value="ECO:0007669"/>
    <property type="project" value="TreeGrafter"/>
</dbReference>
<reference evidence="4 5" key="1">
    <citation type="submission" date="2017-03" db="EMBL/GenBank/DDBJ databases">
        <title>Genomes of endolithic fungi from Antarctica.</title>
        <authorList>
            <person name="Coleine C."/>
            <person name="Masonjones S."/>
            <person name="Stajich J.E."/>
        </authorList>
    </citation>
    <scope>NUCLEOTIDE SEQUENCE [LARGE SCALE GENOMIC DNA]</scope>
    <source>
        <strain evidence="4 5">CCFEE 5187</strain>
    </source>
</reference>
<dbReference type="AlphaFoldDB" id="A0A4U0XHR7"/>
<evidence type="ECO:0000256" key="1">
    <source>
        <dbReference type="SAM" id="MobiDB-lite"/>
    </source>
</evidence>
<proteinExistence type="predicted"/>
<dbReference type="PANTHER" id="PTHR12419">
    <property type="entry name" value="OTU DOMAIN CONTAINING PROTEIN"/>
    <property type="match status" value="1"/>
</dbReference>
<dbReference type="Proteomes" id="UP000308768">
    <property type="component" value="Unassembled WGS sequence"/>
</dbReference>
<dbReference type="CDD" id="cd22756">
    <property type="entry name" value="OTU_OTUD3-like"/>
    <property type="match status" value="1"/>
</dbReference>
<feature type="compositionally biased region" description="Polar residues" evidence="1">
    <location>
        <begin position="313"/>
        <end position="339"/>
    </location>
</feature>
<organism evidence="4 5">
    <name type="scientific">Cryomyces minteri</name>
    <dbReference type="NCBI Taxonomy" id="331657"/>
    <lineage>
        <taxon>Eukaryota</taxon>
        <taxon>Fungi</taxon>
        <taxon>Dikarya</taxon>
        <taxon>Ascomycota</taxon>
        <taxon>Pezizomycotina</taxon>
        <taxon>Dothideomycetes</taxon>
        <taxon>Dothideomycetes incertae sedis</taxon>
        <taxon>Cryomyces</taxon>
    </lineage>
</organism>
<dbReference type="InterPro" id="IPR038765">
    <property type="entry name" value="Papain-like_cys_pep_sf"/>
</dbReference>
<keyword evidence="5" id="KW-1185">Reference proteome</keyword>
<sequence>MGGSADEFPLLSALGLYAADIRGDGNCLFNALSDQLYGTQTEHQAIRARVIAYMREHAAYYKQFIDVHPGGGIRRNPKRKNAGAYSSPVNLTAPTDEEIDRVFEGHLQSMARGGTYGDNMEISAFSSAYEVDVKIYQRDFAYMVSGAGEESQRDVAHIEYHMWEHYSSIRNLDGPHNGPPLVKARALSPEEEQRRKEKLAQTPHVLPWMIDVVSTSLPFLADKITVKKALEECKGSVNDAVSKLLDAEERGSVSSAQESSSVEREPDSDDDSYNGPNKKQNRRLSRATRSARKVKKPDGHSLGSKLADHSESQESLASVDSEASNTFDNPFPPLQNTTAAGGEEWRSSSAKKEDSTSASTSESARKGPIRLKLNPPRPPSGPSSHASGKTLQKQRGPTSREKKDMQKKARKAARKQRQQAVSKGPAGNGTTSANGPPVLSKGRDSPAIESGFRTLYI</sequence>
<protein>
    <recommendedName>
        <fullName evidence="2">OTU domain-containing protein</fullName>
    </recommendedName>
</protein>
<dbReference type="GO" id="GO:0004843">
    <property type="term" value="F:cysteine-type deubiquitinase activity"/>
    <property type="evidence" value="ECO:0007669"/>
    <property type="project" value="TreeGrafter"/>
</dbReference>
<comment type="caution">
    <text evidence="4">The sequence shown here is derived from an EMBL/GenBank/DDBJ whole genome shotgun (WGS) entry which is preliminary data.</text>
</comment>
<feature type="compositionally biased region" description="Basic and acidic residues" evidence="1">
    <location>
        <begin position="343"/>
        <end position="355"/>
    </location>
</feature>
<evidence type="ECO:0000313" key="3">
    <source>
        <dbReference type="EMBL" id="TKA66452.1"/>
    </source>
</evidence>
<dbReference type="SUPFAM" id="SSF54001">
    <property type="entry name" value="Cysteine proteinases"/>
    <property type="match status" value="1"/>
</dbReference>
<dbReference type="InterPro" id="IPR003323">
    <property type="entry name" value="OTU_dom"/>
</dbReference>
<dbReference type="OrthoDB" id="409956at2759"/>
<dbReference type="InterPro" id="IPR050704">
    <property type="entry name" value="Peptidase_C85-like"/>
</dbReference>
<gene>
    <name evidence="4" type="ORF">B0A49_02872</name>
    <name evidence="3" type="ORF">B0A49_05081</name>
</gene>
<feature type="region of interest" description="Disordered" evidence="1">
    <location>
        <begin position="248"/>
        <end position="457"/>
    </location>
</feature>
<dbReference type="Gene3D" id="3.90.70.80">
    <property type="match status" value="1"/>
</dbReference>
<feature type="compositionally biased region" description="Basic and acidic residues" evidence="1">
    <location>
        <begin position="398"/>
        <end position="407"/>
    </location>
</feature>
<feature type="compositionally biased region" description="Polar residues" evidence="1">
    <location>
        <begin position="382"/>
        <end position="397"/>
    </location>
</feature>
<evidence type="ECO:0000259" key="2">
    <source>
        <dbReference type="PROSITE" id="PS50802"/>
    </source>
</evidence>
<dbReference type="Pfam" id="PF02338">
    <property type="entry name" value="OTU"/>
    <property type="match status" value="1"/>
</dbReference>
<feature type="compositionally biased region" description="Basic residues" evidence="1">
    <location>
        <begin position="279"/>
        <end position="295"/>
    </location>
</feature>
<dbReference type="EMBL" id="NAJN01000228">
    <property type="protein sequence ID" value="TKA76624.1"/>
    <property type="molecule type" value="Genomic_DNA"/>
</dbReference>